<reference evidence="2" key="1">
    <citation type="submission" date="2018-04" db="EMBL/GenBank/DDBJ databases">
        <authorList>
            <person name="Illikoud N."/>
        </authorList>
    </citation>
    <scope>NUCLEOTIDE SEQUENCE [LARGE SCALE GENOMIC DNA]</scope>
</reference>
<dbReference type="Proteomes" id="UP000270190">
    <property type="component" value="Unassembled WGS sequence"/>
</dbReference>
<name>A0A2X0QGY2_BROTH</name>
<evidence type="ECO:0000313" key="1">
    <source>
        <dbReference type="EMBL" id="SPP27849.1"/>
    </source>
</evidence>
<proteinExistence type="predicted"/>
<sequence>MDFNNTDNYITTFLIMQHLKSYQNAFYTQKAVYYNFLIKITEKRI</sequence>
<accession>A0A2X0QGY2</accession>
<evidence type="ECO:0000313" key="2">
    <source>
        <dbReference type="Proteomes" id="UP000270190"/>
    </source>
</evidence>
<organism evidence="1 2">
    <name type="scientific">Brochothrix thermosphacta</name>
    <name type="common">Microbacterium thermosphactum</name>
    <dbReference type="NCBI Taxonomy" id="2756"/>
    <lineage>
        <taxon>Bacteria</taxon>
        <taxon>Bacillati</taxon>
        <taxon>Bacillota</taxon>
        <taxon>Bacilli</taxon>
        <taxon>Bacillales</taxon>
        <taxon>Listeriaceae</taxon>
        <taxon>Brochothrix</taxon>
    </lineage>
</organism>
<dbReference type="AlphaFoldDB" id="A0A2X0QGY2"/>
<protein>
    <submittedName>
        <fullName evidence="1">Uncharacterized protein</fullName>
    </submittedName>
</protein>
<dbReference type="EMBL" id="OUNC01000011">
    <property type="protein sequence ID" value="SPP27849.1"/>
    <property type="molecule type" value="Genomic_DNA"/>
</dbReference>
<gene>
    <name evidence="1" type="ORF">BTBSAS_190022</name>
</gene>